<dbReference type="InterPro" id="IPR035965">
    <property type="entry name" value="PAS-like_dom_sf"/>
</dbReference>
<dbReference type="AlphaFoldDB" id="A0A0F3NCT8"/>
<comment type="caution">
    <text evidence="2">The sequence shown here is derived from an EMBL/GenBank/DDBJ whole genome shotgun (WGS) entry which is preliminary data.</text>
</comment>
<dbReference type="PATRIC" id="fig|1359167.3.peg.456"/>
<dbReference type="RefSeq" id="WP_045804817.1">
    <property type="nucleotide sequence ID" value="NZ_LANU01000002.1"/>
</dbReference>
<dbReference type="InterPro" id="IPR000160">
    <property type="entry name" value="GGDEF_dom"/>
</dbReference>
<dbReference type="CDD" id="cd00130">
    <property type="entry name" value="PAS"/>
    <property type="match status" value="1"/>
</dbReference>
<dbReference type="InterPro" id="IPR000014">
    <property type="entry name" value="PAS"/>
</dbReference>
<feature type="domain" description="GGDEF" evidence="1">
    <location>
        <begin position="173"/>
        <end position="293"/>
    </location>
</feature>
<accession>A0A0F3NCT8</accession>
<dbReference type="InterPro" id="IPR029787">
    <property type="entry name" value="Nucleotide_cyclase"/>
</dbReference>
<evidence type="ECO:0000259" key="1">
    <source>
        <dbReference type="PROSITE" id="PS50887"/>
    </source>
</evidence>
<dbReference type="Gene3D" id="3.30.70.270">
    <property type="match status" value="1"/>
</dbReference>
<dbReference type="Proteomes" id="UP000033546">
    <property type="component" value="Unassembled WGS sequence"/>
</dbReference>
<protein>
    <submittedName>
        <fullName evidence="2">GGDEF domain protein</fullName>
    </submittedName>
</protein>
<proteinExistence type="predicted"/>
<evidence type="ECO:0000313" key="2">
    <source>
        <dbReference type="EMBL" id="KJV65527.1"/>
    </source>
</evidence>
<dbReference type="SUPFAM" id="SSF55073">
    <property type="entry name" value="Nucleotide cyclase"/>
    <property type="match status" value="1"/>
</dbReference>
<dbReference type="PROSITE" id="PS50887">
    <property type="entry name" value="GGDEF"/>
    <property type="match status" value="1"/>
</dbReference>
<organism evidence="2 3">
    <name type="scientific">Ehrlichia cf. muris str. EmCRT</name>
    <dbReference type="NCBI Taxonomy" id="1359167"/>
    <lineage>
        <taxon>Bacteria</taxon>
        <taxon>Pseudomonadati</taxon>
        <taxon>Pseudomonadota</taxon>
        <taxon>Alphaproteobacteria</taxon>
        <taxon>Rickettsiales</taxon>
        <taxon>Anaplasmataceae</taxon>
        <taxon>Ehrlichia</taxon>
    </lineage>
</organism>
<dbReference type="EMBL" id="LANU01000002">
    <property type="protein sequence ID" value="KJV65527.1"/>
    <property type="molecule type" value="Genomic_DNA"/>
</dbReference>
<evidence type="ECO:0000313" key="3">
    <source>
        <dbReference type="Proteomes" id="UP000033546"/>
    </source>
</evidence>
<gene>
    <name evidence="2" type="ORF">EMUCRT_0471</name>
</gene>
<dbReference type="InterPro" id="IPR043128">
    <property type="entry name" value="Rev_trsase/Diguanyl_cyclase"/>
</dbReference>
<dbReference type="Gene3D" id="3.30.450.20">
    <property type="entry name" value="PAS domain"/>
    <property type="match status" value="1"/>
</dbReference>
<name>A0A0F3NCT8_9RICK</name>
<dbReference type="SUPFAM" id="SSF55785">
    <property type="entry name" value="PYP-like sensor domain (PAS domain)"/>
    <property type="match status" value="1"/>
</dbReference>
<reference evidence="2 3" key="1">
    <citation type="submission" date="2015-02" db="EMBL/GenBank/DDBJ databases">
        <title>Genome Sequencing of Rickettsiales.</title>
        <authorList>
            <person name="Daugherty S.C."/>
            <person name="Su Q."/>
            <person name="Abolude K."/>
            <person name="Beier-Sexton M."/>
            <person name="Carlyon J.A."/>
            <person name="Carter R."/>
            <person name="Day N.P."/>
            <person name="Dumler S.J."/>
            <person name="Dyachenko V."/>
            <person name="Godinez A."/>
            <person name="Kurtti T.J."/>
            <person name="Lichay M."/>
            <person name="Mullins K.E."/>
            <person name="Ott S."/>
            <person name="Pappas-Brown V."/>
            <person name="Paris D.H."/>
            <person name="Patel P."/>
            <person name="Richards A.L."/>
            <person name="Sadzewicz L."/>
            <person name="Sears K."/>
            <person name="Seidman D."/>
            <person name="Sengamalay N."/>
            <person name="Stenos J."/>
            <person name="Tallon L.J."/>
            <person name="Vincent G."/>
            <person name="Fraser C.M."/>
            <person name="Munderloh U."/>
            <person name="Dunning-Hotopp J.C."/>
        </authorList>
    </citation>
    <scope>NUCLEOTIDE SEQUENCE [LARGE SCALE GENOMIC DNA]</scope>
    <source>
        <strain evidence="2 3">EmCRT</strain>
    </source>
</reference>
<sequence>MNHFVVARRSDDSVISVQQNNILQNLTISNLNKAAETLLDYTAEELSNKPLSTILHKNIVDNINSYLEYTSDGTDLFDILSKTRNCSFVGRNNKIIPVIQKVFRTTAANQNIINYEILVRDASISQKLDIFRQSIISNKKYSMHSVFNIMDEVSTKTEIKIVLDFLHKHNKHAIISMIQLDPPYNKSNIDTLTQHTINLLHKNVRESDIIGYIGDYKIICILLGCKSEHAYSAISRIHKNINNNLQNFHAKISIGYAQMHNEIDTEQILTNISNILFIAQQETAGGTIKSTNIP</sequence>